<name>A0A813F8U8_POLGL</name>
<dbReference type="Proteomes" id="UP000654075">
    <property type="component" value="Unassembled WGS sequence"/>
</dbReference>
<evidence type="ECO:0000256" key="1">
    <source>
        <dbReference type="SAM" id="MobiDB-lite"/>
    </source>
</evidence>
<organism evidence="2 3">
    <name type="scientific">Polarella glacialis</name>
    <name type="common">Dinoflagellate</name>
    <dbReference type="NCBI Taxonomy" id="89957"/>
    <lineage>
        <taxon>Eukaryota</taxon>
        <taxon>Sar</taxon>
        <taxon>Alveolata</taxon>
        <taxon>Dinophyceae</taxon>
        <taxon>Suessiales</taxon>
        <taxon>Suessiaceae</taxon>
        <taxon>Polarella</taxon>
    </lineage>
</organism>
<evidence type="ECO:0000313" key="3">
    <source>
        <dbReference type="Proteomes" id="UP000654075"/>
    </source>
</evidence>
<comment type="caution">
    <text evidence="2">The sequence shown here is derived from an EMBL/GenBank/DDBJ whole genome shotgun (WGS) entry which is preliminary data.</text>
</comment>
<dbReference type="EMBL" id="CAJNNV010024482">
    <property type="protein sequence ID" value="CAE8609986.1"/>
    <property type="molecule type" value="Genomic_DNA"/>
</dbReference>
<feature type="compositionally biased region" description="Basic and acidic residues" evidence="1">
    <location>
        <begin position="110"/>
        <end position="131"/>
    </location>
</feature>
<proteinExistence type="predicted"/>
<sequence>APLGSIRAAPVQPDEPLPLFNKDKKRIAQNEPESGRPRRPAPALFADTAGYQLPAPPEQRPPPPPRPSRPSPGHPSSGLDYADRGSEELEVPVFGWMEKRRLEEELEEQGEQHPHNLEQQHLEEEAFKEQYLEQDLEETSDDQHPEPPSTTPHECAFARILSRLPAMTDSTLPSNRQPKPSTTAGHIMHPSQSCSCSVE</sequence>
<keyword evidence="3" id="KW-1185">Reference proteome</keyword>
<evidence type="ECO:0000313" key="2">
    <source>
        <dbReference type="EMBL" id="CAE8609986.1"/>
    </source>
</evidence>
<reference evidence="2" key="1">
    <citation type="submission" date="2021-02" db="EMBL/GenBank/DDBJ databases">
        <authorList>
            <person name="Dougan E. K."/>
            <person name="Rhodes N."/>
            <person name="Thang M."/>
            <person name="Chan C."/>
        </authorList>
    </citation>
    <scope>NUCLEOTIDE SEQUENCE</scope>
</reference>
<dbReference type="AlphaFoldDB" id="A0A813F8U8"/>
<accession>A0A813F8U8</accession>
<feature type="compositionally biased region" description="Polar residues" evidence="1">
    <location>
        <begin position="168"/>
        <end position="199"/>
    </location>
</feature>
<feature type="non-terminal residue" evidence="2">
    <location>
        <position position="199"/>
    </location>
</feature>
<protein>
    <submittedName>
        <fullName evidence="2">Uncharacterized protein</fullName>
    </submittedName>
</protein>
<feature type="compositionally biased region" description="Pro residues" evidence="1">
    <location>
        <begin position="54"/>
        <end position="73"/>
    </location>
</feature>
<gene>
    <name evidence="2" type="ORF">PGLA1383_LOCUS27813</name>
</gene>
<feature type="region of interest" description="Disordered" evidence="1">
    <location>
        <begin position="1"/>
        <end position="90"/>
    </location>
</feature>
<feature type="non-terminal residue" evidence="2">
    <location>
        <position position="1"/>
    </location>
</feature>
<feature type="region of interest" description="Disordered" evidence="1">
    <location>
        <begin position="102"/>
        <end position="199"/>
    </location>
</feature>